<proteinExistence type="predicted"/>
<organism evidence="1 2">
    <name type="scientific">Novosphingobium cyanobacteriorum</name>
    <dbReference type="NCBI Taxonomy" id="3024215"/>
    <lineage>
        <taxon>Bacteria</taxon>
        <taxon>Pseudomonadati</taxon>
        <taxon>Pseudomonadota</taxon>
        <taxon>Alphaproteobacteria</taxon>
        <taxon>Sphingomonadales</taxon>
        <taxon>Sphingomonadaceae</taxon>
        <taxon>Novosphingobium</taxon>
    </lineage>
</organism>
<gene>
    <name evidence="1" type="ORF">POM99_02770</name>
</gene>
<protein>
    <submittedName>
        <fullName evidence="1">Polyhydroxyalkanoic acid system family protein</fullName>
    </submittedName>
</protein>
<dbReference type="RefSeq" id="WP_277275274.1">
    <property type="nucleotide sequence ID" value="NZ_JAROCY010000002.1"/>
</dbReference>
<evidence type="ECO:0000313" key="2">
    <source>
        <dbReference type="Proteomes" id="UP001222770"/>
    </source>
</evidence>
<accession>A0ABT6CDV8</accession>
<dbReference type="EMBL" id="JAROCY010000002">
    <property type="protein sequence ID" value="MDF8332114.1"/>
    <property type="molecule type" value="Genomic_DNA"/>
</dbReference>
<dbReference type="Proteomes" id="UP001222770">
    <property type="component" value="Unassembled WGS sequence"/>
</dbReference>
<keyword evidence="2" id="KW-1185">Reference proteome</keyword>
<comment type="caution">
    <text evidence="1">The sequence shown here is derived from an EMBL/GenBank/DDBJ whole genome shotgun (WGS) entry which is preliminary data.</text>
</comment>
<reference evidence="1 2" key="1">
    <citation type="submission" date="2023-03" db="EMBL/GenBank/DDBJ databases">
        <title>Novosphingobium cyanobacteriorum sp. nov., isolated from a eutrophic reservoir during the Microcystis bloom period.</title>
        <authorList>
            <person name="Kang M."/>
            <person name="Le V."/>
            <person name="Ko S.-R."/>
            <person name="Lee S.-A."/>
            <person name="Ahn C.-Y."/>
        </authorList>
    </citation>
    <scope>NUCLEOTIDE SEQUENCE [LARGE SCALE GENOMIC DNA]</scope>
    <source>
        <strain evidence="1 2">HBC54</strain>
    </source>
</reference>
<dbReference type="Pfam" id="PF09650">
    <property type="entry name" value="PHA_gran_rgn"/>
    <property type="match status" value="1"/>
</dbReference>
<sequence>MRIAIPHTLGKDEVRRRIETKVGRVGEKASETLGAMVTVETSWVDADHLQMDVSAMGFEVPTALAIEDSQIVFDVEVPAMLGFARKMIEQAITEKGTKLLA</sequence>
<evidence type="ECO:0000313" key="1">
    <source>
        <dbReference type="EMBL" id="MDF8332114.1"/>
    </source>
</evidence>
<dbReference type="InterPro" id="IPR013433">
    <property type="entry name" value="PHA_gran_rgn"/>
</dbReference>
<name>A0ABT6CDV8_9SPHN</name>